<dbReference type="Gene3D" id="1.10.510.10">
    <property type="entry name" value="Transferase(Phosphotransferase) domain 1"/>
    <property type="match status" value="1"/>
</dbReference>
<evidence type="ECO:0000256" key="3">
    <source>
        <dbReference type="ARBA" id="ARBA00022741"/>
    </source>
</evidence>
<keyword evidence="8" id="KW-1133">Transmembrane helix</keyword>
<feature type="domain" description="Protein kinase" evidence="9">
    <location>
        <begin position="496"/>
        <end position="781"/>
    </location>
</feature>
<feature type="compositionally biased region" description="Low complexity" evidence="7">
    <location>
        <begin position="352"/>
        <end position="362"/>
    </location>
</feature>
<keyword evidence="3 6" id="KW-0547">Nucleotide-binding</keyword>
<dbReference type="EMBL" id="JAEHOE010000039">
    <property type="protein sequence ID" value="KAG2493123.1"/>
    <property type="molecule type" value="Genomic_DNA"/>
</dbReference>
<protein>
    <recommendedName>
        <fullName evidence="9">Protein kinase domain-containing protein</fullName>
    </recommendedName>
</protein>
<feature type="region of interest" description="Disordered" evidence="7">
    <location>
        <begin position="456"/>
        <end position="490"/>
    </location>
</feature>
<sequence length="823" mass="83830">MHPPLPFIVRPLLHPPCNPPPLSTLPPNLNPKVQLGTGSELRLQRLALADFRRGRDPVFAPGFDLLLPAAAAAPGAETGVETSAGARAGARVGDGGGQPPPLRGGGVAAAPPLRGTARATPTPTLVLQQAAVVLDMALEAMVPAEPHETAAWGARARANYHVALLNVSVLCQRVVDEACLAALGPYGCVTAALAGGAAGLPPLLAEARQAPSAADADGRESLAGPAASHAPAAGPGAGAEGPSQPPANGEDASVSSGHGGGGAPALVVVGAALGGAAALVMVVVLATAALLLTTRLRASRRKRRGHRPPPPTASPSCVGGAKGVGSEPSSAPAEEDAEARAYAPHSADDEAAGAAGSSPSESLGRSAAASTVYGRFSRPSDGILLAPAAAGAAAARGLGAGGGAGAGPSSVSGCSPPVSSRTGATCRSGAEAAVLTGLTPFRADVRRGDRLQLDESAVAGGPNDSSASTATGPPSSSQQSGAGSGGGSAGNDEVVRLLPEVLGKGGFGRVRRGVYRGRAVAVKQLDMGAHDPLAATPSARLLVNAFRQELEVLARCEHPCVVRLLAACVKPPAPFVVLELLDTSLDKVLYGMYGNPGGLLPLPLVLHIGLQVAKGLEYLHPTVLHRDLKPANVLISDPWGPSPVVKIADFGLSRLRETVLHTLTPEAGTPPYTAPECFDLSNFFVTHKADVYSLGVLLWEMLAGTQPWRGMGMVEVASQVTFLGRRLPLPPHLPPGCPGALPGRWPRGLVRLIRQCWEGDPQRRPAAAEAVKWLALEQELLGRQQAQQAQHGLQAQQALEAREALKAHEAQGAPEVEQEPLRR</sequence>
<proteinExistence type="predicted"/>
<feature type="binding site" evidence="6">
    <location>
        <position position="523"/>
    </location>
    <ligand>
        <name>ATP</name>
        <dbReference type="ChEBI" id="CHEBI:30616"/>
    </ligand>
</feature>
<dbReference type="InterPro" id="IPR017441">
    <property type="entry name" value="Protein_kinase_ATP_BS"/>
</dbReference>
<keyword evidence="1" id="KW-0723">Serine/threonine-protein kinase</keyword>
<dbReference type="InterPro" id="IPR051681">
    <property type="entry name" value="Ser/Thr_Kinases-Pseudokinases"/>
</dbReference>
<feature type="compositionally biased region" description="Gly residues" evidence="7">
    <location>
        <begin position="92"/>
        <end position="107"/>
    </location>
</feature>
<evidence type="ECO:0000259" key="9">
    <source>
        <dbReference type="PROSITE" id="PS50011"/>
    </source>
</evidence>
<organism evidence="10 11">
    <name type="scientific">Edaphochlamys debaryana</name>
    <dbReference type="NCBI Taxonomy" id="47281"/>
    <lineage>
        <taxon>Eukaryota</taxon>
        <taxon>Viridiplantae</taxon>
        <taxon>Chlorophyta</taxon>
        <taxon>core chlorophytes</taxon>
        <taxon>Chlorophyceae</taxon>
        <taxon>CS clade</taxon>
        <taxon>Chlamydomonadales</taxon>
        <taxon>Chlamydomonadales incertae sedis</taxon>
        <taxon>Edaphochlamys</taxon>
    </lineage>
</organism>
<name>A0A836BZ79_9CHLO</name>
<dbReference type="SUPFAM" id="SSF56112">
    <property type="entry name" value="Protein kinase-like (PK-like)"/>
    <property type="match status" value="1"/>
</dbReference>
<accession>A0A836BZ79</accession>
<dbReference type="InterPro" id="IPR001245">
    <property type="entry name" value="Ser-Thr/Tyr_kinase_cat_dom"/>
</dbReference>
<keyword evidence="8" id="KW-0812">Transmembrane</keyword>
<feature type="transmembrane region" description="Helical" evidence="8">
    <location>
        <begin position="265"/>
        <end position="293"/>
    </location>
</feature>
<evidence type="ECO:0000256" key="1">
    <source>
        <dbReference type="ARBA" id="ARBA00022527"/>
    </source>
</evidence>
<gene>
    <name evidence="10" type="ORF">HYH03_008550</name>
</gene>
<evidence type="ECO:0000256" key="4">
    <source>
        <dbReference type="ARBA" id="ARBA00022777"/>
    </source>
</evidence>
<dbReference type="SMART" id="SM00220">
    <property type="entry name" value="S_TKc"/>
    <property type="match status" value="1"/>
</dbReference>
<feature type="region of interest" description="Disordered" evidence="7">
    <location>
        <begin position="299"/>
        <end position="364"/>
    </location>
</feature>
<reference evidence="10" key="1">
    <citation type="journal article" date="2020" name="bioRxiv">
        <title>Comparative genomics of Chlamydomonas.</title>
        <authorList>
            <person name="Craig R.J."/>
            <person name="Hasan A.R."/>
            <person name="Ness R.W."/>
            <person name="Keightley P.D."/>
        </authorList>
    </citation>
    <scope>NUCLEOTIDE SEQUENCE</scope>
    <source>
        <strain evidence="10">CCAP 11/70</strain>
    </source>
</reference>
<feature type="compositionally biased region" description="Low complexity" evidence="7">
    <location>
        <begin position="407"/>
        <end position="420"/>
    </location>
</feature>
<evidence type="ECO:0000256" key="5">
    <source>
        <dbReference type="ARBA" id="ARBA00022840"/>
    </source>
</evidence>
<keyword evidence="5 6" id="KW-0067">ATP-binding</keyword>
<keyword evidence="11" id="KW-1185">Reference proteome</keyword>
<comment type="caution">
    <text evidence="10">The sequence shown here is derived from an EMBL/GenBank/DDBJ whole genome shotgun (WGS) entry which is preliminary data.</text>
</comment>
<keyword evidence="4" id="KW-0418">Kinase</keyword>
<dbReference type="PROSITE" id="PS00107">
    <property type="entry name" value="PROTEIN_KINASE_ATP"/>
    <property type="match status" value="1"/>
</dbReference>
<dbReference type="PANTHER" id="PTHR44329">
    <property type="entry name" value="SERINE/THREONINE-PROTEIN KINASE TNNI3K-RELATED"/>
    <property type="match status" value="1"/>
</dbReference>
<feature type="compositionally biased region" description="Low complexity" evidence="7">
    <location>
        <begin position="785"/>
        <end position="799"/>
    </location>
</feature>
<dbReference type="Proteomes" id="UP000612055">
    <property type="component" value="Unassembled WGS sequence"/>
</dbReference>
<feature type="compositionally biased region" description="Low complexity" evidence="7">
    <location>
        <begin position="223"/>
        <end position="234"/>
    </location>
</feature>
<evidence type="ECO:0000256" key="2">
    <source>
        <dbReference type="ARBA" id="ARBA00022679"/>
    </source>
</evidence>
<dbReference type="PANTHER" id="PTHR44329:SF214">
    <property type="entry name" value="PROTEIN KINASE DOMAIN-CONTAINING PROTEIN"/>
    <property type="match status" value="1"/>
</dbReference>
<dbReference type="InterPro" id="IPR008271">
    <property type="entry name" value="Ser/Thr_kinase_AS"/>
</dbReference>
<evidence type="ECO:0000313" key="11">
    <source>
        <dbReference type="Proteomes" id="UP000612055"/>
    </source>
</evidence>
<feature type="region of interest" description="Disordered" evidence="7">
    <location>
        <begin position="78"/>
        <end position="121"/>
    </location>
</feature>
<feature type="compositionally biased region" description="Low complexity" evidence="7">
    <location>
        <begin position="465"/>
        <end position="481"/>
    </location>
</feature>
<dbReference type="Pfam" id="PF07714">
    <property type="entry name" value="PK_Tyr_Ser-Thr"/>
    <property type="match status" value="1"/>
</dbReference>
<feature type="compositionally biased region" description="Basic and acidic residues" evidence="7">
    <location>
        <begin position="800"/>
        <end position="809"/>
    </location>
</feature>
<dbReference type="GO" id="GO:0004674">
    <property type="term" value="F:protein serine/threonine kinase activity"/>
    <property type="evidence" value="ECO:0007669"/>
    <property type="project" value="UniProtKB-KW"/>
</dbReference>
<dbReference type="GO" id="GO:0005524">
    <property type="term" value="F:ATP binding"/>
    <property type="evidence" value="ECO:0007669"/>
    <property type="project" value="UniProtKB-UniRule"/>
</dbReference>
<dbReference type="InterPro" id="IPR000719">
    <property type="entry name" value="Prot_kinase_dom"/>
</dbReference>
<keyword evidence="8" id="KW-0472">Membrane</keyword>
<evidence type="ECO:0000256" key="7">
    <source>
        <dbReference type="SAM" id="MobiDB-lite"/>
    </source>
</evidence>
<dbReference type="InterPro" id="IPR011009">
    <property type="entry name" value="Kinase-like_dom_sf"/>
</dbReference>
<evidence type="ECO:0000256" key="8">
    <source>
        <dbReference type="SAM" id="Phobius"/>
    </source>
</evidence>
<dbReference type="PROSITE" id="PS00108">
    <property type="entry name" value="PROTEIN_KINASE_ST"/>
    <property type="match status" value="1"/>
</dbReference>
<feature type="region of interest" description="Disordered" evidence="7">
    <location>
        <begin position="210"/>
        <end position="260"/>
    </location>
</feature>
<keyword evidence="2" id="KW-0808">Transferase</keyword>
<feature type="region of interest" description="Disordered" evidence="7">
    <location>
        <begin position="785"/>
        <end position="823"/>
    </location>
</feature>
<dbReference type="Gene3D" id="3.30.200.20">
    <property type="entry name" value="Phosphorylase Kinase, domain 1"/>
    <property type="match status" value="1"/>
</dbReference>
<feature type="region of interest" description="Disordered" evidence="7">
    <location>
        <begin position="401"/>
        <end position="426"/>
    </location>
</feature>
<dbReference type="AlphaFoldDB" id="A0A836BZ79"/>
<dbReference type="OrthoDB" id="536504at2759"/>
<evidence type="ECO:0000256" key="6">
    <source>
        <dbReference type="PROSITE-ProRule" id="PRU10141"/>
    </source>
</evidence>
<evidence type="ECO:0000313" key="10">
    <source>
        <dbReference type="EMBL" id="KAG2493123.1"/>
    </source>
</evidence>
<dbReference type="PROSITE" id="PS50011">
    <property type="entry name" value="PROTEIN_KINASE_DOM"/>
    <property type="match status" value="1"/>
</dbReference>